<dbReference type="Proteomes" id="UP000287033">
    <property type="component" value="Unassembled WGS sequence"/>
</dbReference>
<comment type="function">
    <text evidence="4">Exoribonuclease involved in ribosome biosynthesis. Involved in the processing of ITS1, the internal transcribed spacer localized between the 18S and 5.8S rRNAs.</text>
</comment>
<dbReference type="OrthoDB" id="16516at2759"/>
<gene>
    <name evidence="7" type="ORF">chiPu_0023414</name>
</gene>
<feature type="compositionally biased region" description="Polar residues" evidence="5">
    <location>
        <begin position="85"/>
        <end position="102"/>
    </location>
</feature>
<feature type="region of interest" description="Disordered" evidence="5">
    <location>
        <begin position="77"/>
        <end position="114"/>
    </location>
</feature>
<reference evidence="7 8" key="1">
    <citation type="journal article" date="2018" name="Nat. Ecol. Evol.">
        <title>Shark genomes provide insights into elasmobranch evolution and the origin of vertebrates.</title>
        <authorList>
            <person name="Hara Y"/>
            <person name="Yamaguchi K"/>
            <person name="Onimaru K"/>
            <person name="Kadota M"/>
            <person name="Koyanagi M"/>
            <person name="Keeley SD"/>
            <person name="Tatsumi K"/>
            <person name="Tanaka K"/>
            <person name="Motone F"/>
            <person name="Kageyama Y"/>
            <person name="Nozu R"/>
            <person name="Adachi N"/>
            <person name="Nishimura O"/>
            <person name="Nakagawa R"/>
            <person name="Tanegashima C"/>
            <person name="Kiyatake I"/>
            <person name="Matsumoto R"/>
            <person name="Murakumo K"/>
            <person name="Nishida K"/>
            <person name="Terakita A"/>
            <person name="Kuratani S"/>
            <person name="Sato K"/>
            <person name="Hyodo S Kuraku.S."/>
        </authorList>
    </citation>
    <scope>NUCLEOTIDE SEQUENCE [LARGE SCALE GENOMIC DNA]</scope>
</reference>
<evidence type="ECO:0000256" key="1">
    <source>
        <dbReference type="ARBA" id="ARBA00022552"/>
    </source>
</evidence>
<evidence type="ECO:0000256" key="2">
    <source>
        <dbReference type="ARBA" id="ARBA00022722"/>
    </source>
</evidence>
<dbReference type="GO" id="GO:0005634">
    <property type="term" value="C:nucleus"/>
    <property type="evidence" value="ECO:0007669"/>
    <property type="project" value="TreeGrafter"/>
</dbReference>
<feature type="compositionally biased region" description="Basic and acidic residues" evidence="5">
    <location>
        <begin position="103"/>
        <end position="114"/>
    </location>
</feature>
<dbReference type="InterPro" id="IPR012337">
    <property type="entry name" value="RNaseH-like_sf"/>
</dbReference>
<evidence type="ECO:0000313" key="7">
    <source>
        <dbReference type="EMBL" id="GCC39805.1"/>
    </source>
</evidence>
<name>A0A401TB41_CHIPU</name>
<dbReference type="GO" id="GO:0004527">
    <property type="term" value="F:exonuclease activity"/>
    <property type="evidence" value="ECO:0007669"/>
    <property type="project" value="InterPro"/>
</dbReference>
<dbReference type="InterPro" id="IPR013520">
    <property type="entry name" value="Ribonucl_H"/>
</dbReference>
<dbReference type="PANTHER" id="PTHR12801">
    <property type="entry name" value="RNA EXONUCLEASE REXO1 / RECO3 FAMILY MEMBER-RELATED"/>
    <property type="match status" value="1"/>
</dbReference>
<keyword evidence="2" id="KW-0540">Nuclease</keyword>
<dbReference type="EMBL" id="BEZZ01020571">
    <property type="protein sequence ID" value="GCC39805.1"/>
    <property type="molecule type" value="Genomic_DNA"/>
</dbReference>
<keyword evidence="3" id="KW-0378">Hydrolase</keyword>
<evidence type="ECO:0000256" key="5">
    <source>
        <dbReference type="SAM" id="MobiDB-lite"/>
    </source>
</evidence>
<dbReference type="PANTHER" id="PTHR12801:SF45">
    <property type="entry name" value="RNA EXONUCLEASE 4"/>
    <property type="match status" value="1"/>
</dbReference>
<protein>
    <recommendedName>
        <fullName evidence="6">Exonuclease domain-containing protein</fullName>
    </recommendedName>
</protein>
<dbReference type="GO" id="GO:0003676">
    <property type="term" value="F:nucleic acid binding"/>
    <property type="evidence" value="ECO:0007669"/>
    <property type="project" value="InterPro"/>
</dbReference>
<dbReference type="Pfam" id="PF00929">
    <property type="entry name" value="RNase_T"/>
    <property type="match status" value="1"/>
</dbReference>
<evidence type="ECO:0000256" key="4">
    <source>
        <dbReference type="ARBA" id="ARBA00025599"/>
    </source>
</evidence>
<comment type="caution">
    <text evidence="7">The sequence shown here is derived from an EMBL/GenBank/DDBJ whole genome shotgun (WGS) entry which is preliminary data.</text>
</comment>
<evidence type="ECO:0000256" key="3">
    <source>
        <dbReference type="ARBA" id="ARBA00022801"/>
    </source>
</evidence>
<accession>A0A401TB41</accession>
<dbReference type="InterPro" id="IPR036397">
    <property type="entry name" value="RNaseH_sf"/>
</dbReference>
<dbReference type="InterPro" id="IPR047021">
    <property type="entry name" value="REXO1/3/4-like"/>
</dbReference>
<keyword evidence="1" id="KW-0698">rRNA processing</keyword>
<evidence type="ECO:0000259" key="6">
    <source>
        <dbReference type="Pfam" id="PF00929"/>
    </source>
</evidence>
<dbReference type="AlphaFoldDB" id="A0A401TB41"/>
<proteinExistence type="predicted"/>
<dbReference type="GO" id="GO:0006364">
    <property type="term" value="P:rRNA processing"/>
    <property type="evidence" value="ECO:0007669"/>
    <property type="project" value="UniProtKB-KW"/>
</dbReference>
<feature type="domain" description="Exonuclease" evidence="6">
    <location>
        <begin position="188"/>
        <end position="258"/>
    </location>
</feature>
<dbReference type="Gene3D" id="3.30.420.10">
    <property type="entry name" value="Ribonuclease H-like superfamily/Ribonuclease H"/>
    <property type="match status" value="1"/>
</dbReference>
<keyword evidence="8" id="KW-1185">Reference proteome</keyword>
<dbReference type="STRING" id="137246.A0A401TB41"/>
<evidence type="ECO:0000313" key="8">
    <source>
        <dbReference type="Proteomes" id="UP000287033"/>
    </source>
</evidence>
<sequence>MPSIASMRVDSAIPSSEGSDFRLLPGSCRLNQFSCCSPMASSLNSQTKRKKKLSRRHARFLERKAFLEKEGILKGRMKRKRRPLDQTSCPTTCNPNHTLQSGDTKRPSGSDVNENHYHLIGASNLWPEAERRDVHSTCSSKCIDPSSKTCPVERTNLLNPEDPYSLPQAALPCQTSSSPICCNPAKYVAIDCEMVGTGPYGRVNEMARCSIVNYQGQVIYDKYVKPKEPITDYRTRWSGIRKHDMANAIEFDVAQREVGILTILNVVFT</sequence>
<dbReference type="OMA" id="MANAIEF"/>
<organism evidence="7 8">
    <name type="scientific">Chiloscyllium punctatum</name>
    <name type="common">Brownbanded bambooshark</name>
    <name type="synonym">Hemiscyllium punctatum</name>
    <dbReference type="NCBI Taxonomy" id="137246"/>
    <lineage>
        <taxon>Eukaryota</taxon>
        <taxon>Metazoa</taxon>
        <taxon>Chordata</taxon>
        <taxon>Craniata</taxon>
        <taxon>Vertebrata</taxon>
        <taxon>Chondrichthyes</taxon>
        <taxon>Elasmobranchii</taxon>
        <taxon>Galeomorphii</taxon>
        <taxon>Galeoidea</taxon>
        <taxon>Orectolobiformes</taxon>
        <taxon>Hemiscylliidae</taxon>
        <taxon>Chiloscyllium</taxon>
    </lineage>
</organism>
<dbReference type="SUPFAM" id="SSF53098">
    <property type="entry name" value="Ribonuclease H-like"/>
    <property type="match status" value="1"/>
</dbReference>